<dbReference type="InterPro" id="IPR045851">
    <property type="entry name" value="AMP-bd_C_sf"/>
</dbReference>
<dbReference type="eggNOG" id="COG1021">
    <property type="taxonomic scope" value="Bacteria"/>
</dbReference>
<keyword evidence="1 4" id="KW-0436">Ligase</keyword>
<evidence type="ECO:0000259" key="2">
    <source>
        <dbReference type="Pfam" id="PF00501"/>
    </source>
</evidence>
<feature type="domain" description="AMP-dependent synthetase/ligase" evidence="2">
    <location>
        <begin position="45"/>
        <end position="411"/>
    </location>
</feature>
<dbReference type="Pfam" id="PF13193">
    <property type="entry name" value="AMP-binding_C"/>
    <property type="match status" value="1"/>
</dbReference>
<dbReference type="FunFam" id="2.30.38.10:FF:000003">
    <property type="entry name" value="Vibriobactin-specific 2,3-dihydroxybenzoate-AMP ligase"/>
    <property type="match status" value="1"/>
</dbReference>
<dbReference type="PROSITE" id="PS00455">
    <property type="entry name" value="AMP_BINDING"/>
    <property type="match status" value="1"/>
</dbReference>
<evidence type="ECO:0000313" key="4">
    <source>
        <dbReference type="EMBL" id="ACY19948.1"/>
    </source>
</evidence>
<proteinExistence type="predicted"/>
<dbReference type="PANTHER" id="PTHR43767:SF1">
    <property type="entry name" value="NONRIBOSOMAL PEPTIDE SYNTHASE PES1 (EUROFUNG)-RELATED"/>
    <property type="match status" value="1"/>
</dbReference>
<keyword evidence="5" id="KW-1185">Reference proteome</keyword>
<dbReference type="InterPro" id="IPR000873">
    <property type="entry name" value="AMP-dep_synth/lig_dom"/>
</dbReference>
<evidence type="ECO:0000259" key="3">
    <source>
        <dbReference type="Pfam" id="PF13193"/>
    </source>
</evidence>
<dbReference type="HOGENOM" id="CLU_000022_59_7_11"/>
<dbReference type="Gene3D" id="3.40.50.12780">
    <property type="entry name" value="N-terminal domain of ligase-like"/>
    <property type="match status" value="1"/>
</dbReference>
<name>D0LEN0_GORB4</name>
<feature type="domain" description="AMP-binding enzyme C-terminal" evidence="3">
    <location>
        <begin position="463"/>
        <end position="541"/>
    </location>
</feature>
<dbReference type="InterPro" id="IPR025110">
    <property type="entry name" value="AMP-bd_C"/>
</dbReference>
<dbReference type="Proteomes" id="UP000001219">
    <property type="component" value="Chromosome"/>
</dbReference>
<dbReference type="OrthoDB" id="9803968at2"/>
<reference evidence="4 5" key="2">
    <citation type="journal article" date="2010" name="Stand. Genomic Sci.">
        <title>Complete genome sequence of Gordonia bronchialis type strain (3410).</title>
        <authorList>
            <person name="Ivanova N."/>
            <person name="Sikorski J."/>
            <person name="Jando M."/>
            <person name="Lapidus A."/>
            <person name="Nolan M."/>
            <person name="Lucas S."/>
            <person name="Del Rio T.G."/>
            <person name="Tice H."/>
            <person name="Copeland A."/>
            <person name="Cheng J.F."/>
            <person name="Chen F."/>
            <person name="Bruce D."/>
            <person name="Goodwin L."/>
            <person name="Pitluck S."/>
            <person name="Mavromatis K."/>
            <person name="Ovchinnikova G."/>
            <person name="Pati A."/>
            <person name="Chen A."/>
            <person name="Palaniappan K."/>
            <person name="Land M."/>
            <person name="Hauser L."/>
            <person name="Chang Y.J."/>
            <person name="Jeffries C.D."/>
            <person name="Chain P."/>
            <person name="Saunders E."/>
            <person name="Han C."/>
            <person name="Detter J.C."/>
            <person name="Brettin T."/>
            <person name="Rohde M."/>
            <person name="Goker M."/>
            <person name="Bristow J."/>
            <person name="Eisen J.A."/>
            <person name="Markowitz V."/>
            <person name="Hugenholtz P."/>
            <person name="Klenk H.P."/>
            <person name="Kyrpides N.C."/>
        </authorList>
    </citation>
    <scope>NUCLEOTIDE SEQUENCE [LARGE SCALE GENOMIC DNA]</scope>
    <source>
        <strain evidence="5">ATCC 25592 / DSM 43247 / BCRC 13721 / JCM 3198 / KCTC 3076 / NBRC 16047 / NCTC 10667</strain>
    </source>
</reference>
<dbReference type="SUPFAM" id="SSF56801">
    <property type="entry name" value="Acetyl-CoA synthetase-like"/>
    <property type="match status" value="1"/>
</dbReference>
<dbReference type="KEGG" id="gbr:Gbro_0620"/>
<dbReference type="PANTHER" id="PTHR43767">
    <property type="entry name" value="LONG-CHAIN-FATTY-ACID--COA LIGASE"/>
    <property type="match status" value="1"/>
</dbReference>
<evidence type="ECO:0000313" key="5">
    <source>
        <dbReference type="Proteomes" id="UP000001219"/>
    </source>
</evidence>
<reference evidence="5" key="1">
    <citation type="submission" date="2009-10" db="EMBL/GenBank/DDBJ databases">
        <title>The complete chromosome of Gordonia bronchialis DSM 43247.</title>
        <authorList>
            <consortium name="US DOE Joint Genome Institute (JGI-PGF)"/>
            <person name="Lucas S."/>
            <person name="Copeland A."/>
            <person name="Lapidus A."/>
            <person name="Glavina del Rio T."/>
            <person name="Dalin E."/>
            <person name="Tice H."/>
            <person name="Bruce D."/>
            <person name="Goodwin L."/>
            <person name="Pitluck S."/>
            <person name="Kyrpides N."/>
            <person name="Mavromatis K."/>
            <person name="Ivanova N."/>
            <person name="Ovchinnikova G."/>
            <person name="Saunders E."/>
            <person name="Brettin T."/>
            <person name="Detter J.C."/>
            <person name="Han C."/>
            <person name="Larimer F."/>
            <person name="Land M."/>
            <person name="Hauser L."/>
            <person name="Markowitz V."/>
            <person name="Cheng J.-F."/>
            <person name="Hugenholtz P."/>
            <person name="Woyke T."/>
            <person name="Wu D."/>
            <person name="Jando M."/>
            <person name="Schneider S."/>
            <person name="Goeker M."/>
            <person name="Klenk H.-P."/>
            <person name="Eisen J.A."/>
        </authorList>
    </citation>
    <scope>NUCLEOTIDE SEQUENCE [LARGE SCALE GENOMIC DNA]</scope>
    <source>
        <strain evidence="5">ATCC 25592 / DSM 43247 / BCRC 13721 / JCM 3198 / KCTC 3076 / NBRC 16047 / NCTC 10667</strain>
    </source>
</reference>
<dbReference type="InterPro" id="IPR042099">
    <property type="entry name" value="ANL_N_sf"/>
</dbReference>
<dbReference type="InterPro" id="IPR050237">
    <property type="entry name" value="ATP-dep_AMP-bd_enzyme"/>
</dbReference>
<dbReference type="AlphaFoldDB" id="D0LEN0"/>
<dbReference type="Gene3D" id="3.30.300.30">
    <property type="match status" value="1"/>
</dbReference>
<sequence>MPDQPTVESTPTAVTTGFVPRPADFIDRYRARGCYLDAPLWQLLDDAATSSPDSPALTDPGAQPPRTLTYAALLAATRRRAGGFLRAGLRPGQRVVVQQNNTAELVVNVFALMRAGLLPVMALPAHRRAEITHLARTSGASAYVTEDGRHGFDHRTLATDLVDDVESLAHVFIDGDPGGFLPLPDADGVELPSADGIDANLPALFLISGGTTGLPKLIPRTHNDYSFNARRSAEIAGLVDTDVYLVALPGAHNFPLCCPGMLGVISTGGHIVLGTDPSPDAAFDLIETYGVTVTALVPALAQVWCAATEWEPADISSLRLLQVGGAKLAEPDAVALDAALGDVVQQVFGMAEGLICYTRLDDPRELVHTTQGRPMSDDDELRVVDESGVDVPVGTEGELLVRGPYTIRGYYRADDHNTRSFTDDGFYRSGDRVRVLPSGHVAVTGRIKDTIVRAGENVAADDVEESLLAHPSIRQVAVIGLPDDSLGERICAVVVPTDGPKSPAADLRTLRTFLTDQGVAPFKLPDQVIVATRLPVTPVGKIDKRALVEEFTAAPPTSPPAG</sequence>
<dbReference type="GO" id="GO:0016878">
    <property type="term" value="F:acid-thiol ligase activity"/>
    <property type="evidence" value="ECO:0007669"/>
    <property type="project" value="UniProtKB-ARBA"/>
</dbReference>
<evidence type="ECO:0000256" key="1">
    <source>
        <dbReference type="ARBA" id="ARBA00022598"/>
    </source>
</evidence>
<gene>
    <name evidence="4" type="ordered locus">Gbro_0620</name>
</gene>
<dbReference type="RefSeq" id="WP_012832535.1">
    <property type="nucleotide sequence ID" value="NC_013441.1"/>
</dbReference>
<dbReference type="Pfam" id="PF00501">
    <property type="entry name" value="AMP-binding"/>
    <property type="match status" value="1"/>
</dbReference>
<dbReference type="EMBL" id="CP001802">
    <property type="protein sequence ID" value="ACY19948.1"/>
    <property type="molecule type" value="Genomic_DNA"/>
</dbReference>
<dbReference type="STRING" id="526226.Gbro_0620"/>
<dbReference type="InterPro" id="IPR020845">
    <property type="entry name" value="AMP-binding_CS"/>
</dbReference>
<organism evidence="4 5">
    <name type="scientific">Gordonia bronchialis (strain ATCC 25592 / DSM 43247 / BCRC 13721 / JCM 3198 / KCTC 3076 / NBRC 16047 / NCTC 10667)</name>
    <name type="common">Rhodococcus bronchialis</name>
    <dbReference type="NCBI Taxonomy" id="526226"/>
    <lineage>
        <taxon>Bacteria</taxon>
        <taxon>Bacillati</taxon>
        <taxon>Actinomycetota</taxon>
        <taxon>Actinomycetes</taxon>
        <taxon>Mycobacteriales</taxon>
        <taxon>Gordoniaceae</taxon>
        <taxon>Gordonia</taxon>
    </lineage>
</organism>
<accession>D0LEN0</accession>
<protein>
    <submittedName>
        <fullName evidence="4">AMP-dependent synthetase and ligase</fullName>
    </submittedName>
</protein>